<gene>
    <name evidence="3" type="ORF">A3K89_02700</name>
</gene>
<proteinExistence type="predicted"/>
<feature type="signal peptide" evidence="1">
    <location>
        <begin position="1"/>
        <end position="29"/>
    </location>
</feature>
<dbReference type="PROSITE" id="PS51257">
    <property type="entry name" value="PROKAR_LIPOPROTEIN"/>
    <property type="match status" value="1"/>
</dbReference>
<reference evidence="3 4" key="1">
    <citation type="submission" date="2016-03" db="EMBL/GenBank/DDBJ databases">
        <title>Genome sequence of Rhodococcus kyotonensis KB10.</title>
        <authorList>
            <person name="Jeong H."/>
            <person name="Hong C.E."/>
            <person name="Jo S.H."/>
            <person name="Park J.M."/>
        </authorList>
    </citation>
    <scope>NUCLEOTIDE SEQUENCE [LARGE SCALE GENOMIC DNA]</scope>
    <source>
        <strain evidence="3 4">KB10</strain>
    </source>
</reference>
<protein>
    <submittedName>
        <fullName evidence="3">Peptide-binding protein</fullName>
    </submittedName>
</protein>
<keyword evidence="4" id="KW-1185">Reference proteome</keyword>
<name>A0A177YFV3_9NOCA</name>
<organism evidence="3 4">
    <name type="scientific">Rhodococcoides kyotonense</name>
    <dbReference type="NCBI Taxonomy" id="398843"/>
    <lineage>
        <taxon>Bacteria</taxon>
        <taxon>Bacillati</taxon>
        <taxon>Actinomycetota</taxon>
        <taxon>Actinomycetes</taxon>
        <taxon>Mycobacteriales</taxon>
        <taxon>Nocardiaceae</taxon>
        <taxon>Rhodococcoides</taxon>
    </lineage>
</organism>
<dbReference type="InterPro" id="IPR000914">
    <property type="entry name" value="SBP_5_dom"/>
</dbReference>
<evidence type="ECO:0000313" key="4">
    <source>
        <dbReference type="Proteomes" id="UP000077519"/>
    </source>
</evidence>
<keyword evidence="1" id="KW-0732">Signal</keyword>
<feature type="chain" id="PRO_5039010472" evidence="1">
    <location>
        <begin position="30"/>
        <end position="570"/>
    </location>
</feature>
<dbReference type="PANTHER" id="PTHR30290:SF65">
    <property type="entry name" value="MONOACYL PHOSPHATIDYLINOSITOL TETRAMANNOSIDE-BINDING PROTEIN LPQW-RELATED"/>
    <property type="match status" value="1"/>
</dbReference>
<dbReference type="Gene3D" id="3.90.76.10">
    <property type="entry name" value="Dipeptide-binding Protein, Domain 1"/>
    <property type="match status" value="1"/>
</dbReference>
<comment type="caution">
    <text evidence="3">The sequence shown here is derived from an EMBL/GenBank/DDBJ whole genome shotgun (WGS) entry which is preliminary data.</text>
</comment>
<evidence type="ECO:0000313" key="3">
    <source>
        <dbReference type="EMBL" id="OAK54331.1"/>
    </source>
</evidence>
<dbReference type="Gene3D" id="3.10.105.10">
    <property type="entry name" value="Dipeptide-binding Protein, Domain 3"/>
    <property type="match status" value="1"/>
</dbReference>
<sequence>MHARIGVVRTTTAAVAAVVTASVVAGCSAAEDQVPSIGYALDNVVSTYNANTVDGAASGARQAFPRVQTGFSYLGPEGEALADNDIGSAAVVPGDVLTVRYVIAPQAVYSDGVPMTCDDLVLTWAANSGRFVAGENDLPLFDAASTAGYKDIDQVACSAGAKEATVTFRAGRSYSDWRNLFGATDILPAHVAARVAGVPDVVAPIASDDLDVVGRIAEFWNTGWNLTPGSVDTSLLPSNGPYRVDSYTADGGLVLVANDKWWGIAPSTDRIVVWPKGTDIQSRAGDGELEVIDHGAGNDVPADGFARTDYPSTGIEQLTFATSGALAPSAARRAIALCTPRQSLFDSYGHPGFDETTGVGSGVVDSRLVRVDDLLYAPVAATAANRFRQPDIATAMAELAGAGIDGLTVRIGYLAPDSRRAQIVADIAAACAPAGITVQDAGSPQFSPTALRTGEVDAILGSTASASGAAGSVSDATAHDSLHSGAGSNVGGYANGRIDAIVDQLSVETSDASRLALSTEGENILWNDMPSLPLFSAPRTAAVADGMGNVVVDPTAAGIGWNMDRWILHR</sequence>
<dbReference type="Gene3D" id="3.40.190.10">
    <property type="entry name" value="Periplasmic binding protein-like II"/>
    <property type="match status" value="1"/>
</dbReference>
<dbReference type="PANTHER" id="PTHR30290">
    <property type="entry name" value="PERIPLASMIC BINDING COMPONENT OF ABC TRANSPORTER"/>
    <property type="match status" value="1"/>
</dbReference>
<dbReference type="Proteomes" id="UP000077519">
    <property type="component" value="Unassembled WGS sequence"/>
</dbReference>
<evidence type="ECO:0000256" key="1">
    <source>
        <dbReference type="SAM" id="SignalP"/>
    </source>
</evidence>
<dbReference type="RefSeq" id="WP_068424361.1">
    <property type="nucleotide sequence ID" value="NZ_LVHI01000012.1"/>
</dbReference>
<evidence type="ECO:0000259" key="2">
    <source>
        <dbReference type="Pfam" id="PF00496"/>
    </source>
</evidence>
<accession>A0A177YFV3</accession>
<dbReference type="InterPro" id="IPR039424">
    <property type="entry name" value="SBP_5"/>
</dbReference>
<dbReference type="GO" id="GO:1904680">
    <property type="term" value="F:peptide transmembrane transporter activity"/>
    <property type="evidence" value="ECO:0007669"/>
    <property type="project" value="TreeGrafter"/>
</dbReference>
<dbReference type="Pfam" id="PF00496">
    <property type="entry name" value="SBP_bac_5"/>
    <property type="match status" value="1"/>
</dbReference>
<dbReference type="AlphaFoldDB" id="A0A177YFV3"/>
<dbReference type="EMBL" id="LVHI01000012">
    <property type="protein sequence ID" value="OAK54331.1"/>
    <property type="molecule type" value="Genomic_DNA"/>
</dbReference>
<feature type="domain" description="Solute-binding protein family 5" evidence="2">
    <location>
        <begin position="95"/>
        <end position="471"/>
    </location>
</feature>
<dbReference type="SUPFAM" id="SSF53850">
    <property type="entry name" value="Periplasmic binding protein-like II"/>
    <property type="match status" value="1"/>
</dbReference>
<dbReference type="GO" id="GO:0015833">
    <property type="term" value="P:peptide transport"/>
    <property type="evidence" value="ECO:0007669"/>
    <property type="project" value="TreeGrafter"/>
</dbReference>